<dbReference type="Proteomes" id="UP000295129">
    <property type="component" value="Unassembled WGS sequence"/>
</dbReference>
<evidence type="ECO:0000256" key="2">
    <source>
        <dbReference type="SAM" id="MobiDB-lite"/>
    </source>
</evidence>
<feature type="region of interest" description="Disordered" evidence="2">
    <location>
        <begin position="128"/>
        <end position="152"/>
    </location>
</feature>
<proteinExistence type="inferred from homology"/>
<reference evidence="3 4" key="1">
    <citation type="submission" date="2019-03" db="EMBL/GenBank/DDBJ databases">
        <title>Genomic Encyclopedia of Type Strains, Phase IV (KMG-IV): sequencing the most valuable type-strain genomes for metagenomic binning, comparative biology and taxonomic classification.</title>
        <authorList>
            <person name="Goeker M."/>
        </authorList>
    </citation>
    <scope>NUCLEOTIDE SEQUENCE [LARGE SCALE GENOMIC DNA]</scope>
    <source>
        <strain evidence="3 4">DSM 12121</strain>
    </source>
</reference>
<evidence type="ECO:0000313" key="3">
    <source>
        <dbReference type="EMBL" id="TDN56755.1"/>
    </source>
</evidence>
<name>A0A4R6EER1_9RHOO</name>
<protein>
    <submittedName>
        <fullName evidence="3">Cytoskeletal protein CcmA (Bactofilin family)</fullName>
    </submittedName>
</protein>
<dbReference type="RefSeq" id="WP_133587356.1">
    <property type="nucleotide sequence ID" value="NZ_SNVV01000001.1"/>
</dbReference>
<organism evidence="3 4">
    <name type="scientific">Azoarcus indigens</name>
    <dbReference type="NCBI Taxonomy" id="29545"/>
    <lineage>
        <taxon>Bacteria</taxon>
        <taxon>Pseudomonadati</taxon>
        <taxon>Pseudomonadota</taxon>
        <taxon>Betaproteobacteria</taxon>
        <taxon>Rhodocyclales</taxon>
        <taxon>Zoogloeaceae</taxon>
        <taxon>Azoarcus</taxon>
    </lineage>
</organism>
<sequence>MFGSKKQSKQSKSIEVTKLSSLIADNVQIVGDVVFSGGLRVDGSIEGNVVNKEGSNGLLVLSDKGSIKGRVSTYDAVVNGTIQGDLVVHHFLELQANARVSGNISYRQLQMECGAELEGQLARLDDDAKERRAEDKKVVDLPHAAGSASGSR</sequence>
<evidence type="ECO:0000313" key="4">
    <source>
        <dbReference type="Proteomes" id="UP000295129"/>
    </source>
</evidence>
<gene>
    <name evidence="3" type="ORF">C7389_101134</name>
</gene>
<comment type="similarity">
    <text evidence="1">Belongs to the bactofilin family.</text>
</comment>
<dbReference type="InterPro" id="IPR007607">
    <property type="entry name" value="BacA/B"/>
</dbReference>
<dbReference type="EMBL" id="SNVV01000001">
    <property type="protein sequence ID" value="TDN56755.1"/>
    <property type="molecule type" value="Genomic_DNA"/>
</dbReference>
<dbReference type="AlphaFoldDB" id="A0A4R6EER1"/>
<dbReference type="PANTHER" id="PTHR35024">
    <property type="entry name" value="HYPOTHETICAL CYTOSOLIC PROTEIN"/>
    <property type="match status" value="1"/>
</dbReference>
<dbReference type="Pfam" id="PF04519">
    <property type="entry name" value="Bactofilin"/>
    <property type="match status" value="1"/>
</dbReference>
<comment type="caution">
    <text evidence="3">The sequence shown here is derived from an EMBL/GenBank/DDBJ whole genome shotgun (WGS) entry which is preliminary data.</text>
</comment>
<evidence type="ECO:0000256" key="1">
    <source>
        <dbReference type="ARBA" id="ARBA00044755"/>
    </source>
</evidence>
<dbReference type="OrthoDB" id="8903691at2"/>
<keyword evidence="4" id="KW-1185">Reference proteome</keyword>
<accession>A0A4R6EER1</accession>
<dbReference type="PANTHER" id="PTHR35024:SF4">
    <property type="entry name" value="POLYMER-FORMING CYTOSKELETAL PROTEIN"/>
    <property type="match status" value="1"/>
</dbReference>
<feature type="compositionally biased region" description="Basic and acidic residues" evidence="2">
    <location>
        <begin position="128"/>
        <end position="140"/>
    </location>
</feature>